<comment type="caution">
    <text evidence="1">The sequence shown here is derived from an EMBL/GenBank/DDBJ whole genome shotgun (WGS) entry which is preliminary data.</text>
</comment>
<gene>
    <name evidence="1" type="ORF">PC115_g14996</name>
</gene>
<evidence type="ECO:0000313" key="1">
    <source>
        <dbReference type="EMBL" id="KAG2904382.1"/>
    </source>
</evidence>
<accession>A0A8T1BLA7</accession>
<sequence>MSANSSSSSNTTGMLAITGGLGVSENISTRNGYIYASSLYGTIQTASQPNITTIGTLGSLSVSGGLSVGGTLTAASFSPSSLNISSTGTLTFNTDSTQAYLSTSAVAGSFGLDLIDNIASSTYATLTMRSNERYSGLLQQWATYGTWYGGQATEGTPLQLRFVSGGATNSGWTFQTTYPGGNSTTNGKLVFAVANGARQMITLNNYVNQLHLYDTATTTSYSQNIIIGKSTLIKDKVTISTTSVAGDGLLNILDGTVGSTQETATQVIT</sequence>
<name>A0A8T1BLA7_9STRA</name>
<dbReference type="EMBL" id="RCMI01000595">
    <property type="protein sequence ID" value="KAG2904382.1"/>
    <property type="molecule type" value="Genomic_DNA"/>
</dbReference>
<proteinExistence type="predicted"/>
<reference evidence="1" key="1">
    <citation type="submission" date="2018-10" db="EMBL/GenBank/DDBJ databases">
        <title>Effector identification in a new, highly contiguous assembly of the strawberry crown rot pathogen Phytophthora cactorum.</title>
        <authorList>
            <person name="Armitage A.D."/>
            <person name="Nellist C.F."/>
            <person name="Bates H."/>
            <person name="Vickerstaff R.J."/>
            <person name="Harrison R.J."/>
        </authorList>
    </citation>
    <scope>NUCLEOTIDE SEQUENCE</scope>
    <source>
        <strain evidence="1">4032</strain>
    </source>
</reference>
<dbReference type="VEuPathDB" id="FungiDB:PC110_g21155"/>
<organism evidence="1 2">
    <name type="scientific">Phytophthora cactorum</name>
    <dbReference type="NCBI Taxonomy" id="29920"/>
    <lineage>
        <taxon>Eukaryota</taxon>
        <taxon>Sar</taxon>
        <taxon>Stramenopiles</taxon>
        <taxon>Oomycota</taxon>
        <taxon>Peronosporomycetes</taxon>
        <taxon>Peronosporales</taxon>
        <taxon>Peronosporaceae</taxon>
        <taxon>Phytophthora</taxon>
    </lineage>
</organism>
<evidence type="ECO:0000313" key="2">
    <source>
        <dbReference type="Proteomes" id="UP000774804"/>
    </source>
</evidence>
<dbReference type="AlphaFoldDB" id="A0A8T1BLA7"/>
<protein>
    <submittedName>
        <fullName evidence="1">Uncharacterized protein</fullName>
    </submittedName>
</protein>
<dbReference type="Proteomes" id="UP000774804">
    <property type="component" value="Unassembled WGS sequence"/>
</dbReference>